<comment type="caution">
    <text evidence="3">The sequence shown here is derived from an EMBL/GenBank/DDBJ whole genome shotgun (WGS) entry which is preliminary data.</text>
</comment>
<comment type="similarity">
    <text evidence="1">Belongs to the enoyl-CoA hydratase/isomerase family.</text>
</comment>
<dbReference type="CDD" id="cd06558">
    <property type="entry name" value="crotonase-like"/>
    <property type="match status" value="1"/>
</dbReference>
<evidence type="ECO:0000256" key="1">
    <source>
        <dbReference type="ARBA" id="ARBA00005254"/>
    </source>
</evidence>
<dbReference type="PANTHER" id="PTHR11941:SF54">
    <property type="entry name" value="ENOYL-COA HYDRATASE, MITOCHONDRIAL"/>
    <property type="match status" value="1"/>
</dbReference>
<evidence type="ECO:0000256" key="2">
    <source>
        <dbReference type="ARBA" id="ARBA00023239"/>
    </source>
</evidence>
<dbReference type="Gene3D" id="1.10.12.10">
    <property type="entry name" value="Lyase 2-enoyl-coa Hydratase, Chain A, domain 2"/>
    <property type="match status" value="1"/>
</dbReference>
<keyword evidence="4" id="KW-1185">Reference proteome</keyword>
<reference evidence="3" key="1">
    <citation type="submission" date="2023-06" db="EMBL/GenBank/DDBJ databases">
        <authorList>
            <person name="Jiang Y."/>
            <person name="Liu Q."/>
        </authorList>
    </citation>
    <scope>NUCLEOTIDE SEQUENCE</scope>
    <source>
        <strain evidence="3">CGMCC 1.12090</strain>
    </source>
</reference>
<dbReference type="PANTHER" id="PTHR11941">
    <property type="entry name" value="ENOYL-COA HYDRATASE-RELATED"/>
    <property type="match status" value="1"/>
</dbReference>
<evidence type="ECO:0000313" key="3">
    <source>
        <dbReference type="EMBL" id="MDO1537650.1"/>
    </source>
</evidence>
<dbReference type="Gene3D" id="3.90.226.10">
    <property type="entry name" value="2-enoyl-CoA Hydratase, Chain A, domain 1"/>
    <property type="match status" value="1"/>
</dbReference>
<dbReference type="RefSeq" id="WP_301816089.1">
    <property type="nucleotide sequence ID" value="NZ_JAUJZH010000045.1"/>
</dbReference>
<dbReference type="SUPFAM" id="SSF52096">
    <property type="entry name" value="ClpP/crotonase"/>
    <property type="match status" value="1"/>
</dbReference>
<proteinExistence type="inferred from homology"/>
<gene>
    <name evidence="3" type="ORF">Q2T77_35965</name>
</gene>
<dbReference type="InterPro" id="IPR014748">
    <property type="entry name" value="Enoyl-CoA_hydra_C"/>
</dbReference>
<dbReference type="Pfam" id="PF00378">
    <property type="entry name" value="ECH_1"/>
    <property type="match status" value="1"/>
</dbReference>
<dbReference type="InterPro" id="IPR029045">
    <property type="entry name" value="ClpP/crotonase-like_dom_sf"/>
</dbReference>
<sequence length="264" mass="28568">MSETTNDLILTHVQDAVGVITINRPKTLNALNVETLLALEAALTGFEQDPQVRVIVLTGAGDKAFVAGGDIADLNSRQGLAHYREFAEVIHRVFRRFEVCDKPTIGAINGWALGGGTELLLTLDIRLAAEEAKLGLPEITLGLFPGAGGTQRIIRQVPLCRAKELMFTGDQITAQEAVQIGLINRTVPRAALMDEAMTLARRIAEKSPITLKLLKRTLRDGADMPLSAAIGHEQAMIGLVLDSQDAHEGCSAFLEKRKPQFTGR</sequence>
<accession>A0ABT8SFS8</accession>
<organism evidence="3 4">
    <name type="scientific">Variovorax ginsengisoli</name>
    <dbReference type="NCBI Taxonomy" id="363844"/>
    <lineage>
        <taxon>Bacteria</taxon>
        <taxon>Pseudomonadati</taxon>
        <taxon>Pseudomonadota</taxon>
        <taxon>Betaproteobacteria</taxon>
        <taxon>Burkholderiales</taxon>
        <taxon>Comamonadaceae</taxon>
        <taxon>Variovorax</taxon>
    </lineage>
</organism>
<dbReference type="Proteomes" id="UP001169027">
    <property type="component" value="Unassembled WGS sequence"/>
</dbReference>
<protein>
    <submittedName>
        <fullName evidence="3">Enoyl-CoA hydratase-related protein</fullName>
    </submittedName>
</protein>
<name>A0ABT8SFS8_9BURK</name>
<dbReference type="InterPro" id="IPR001753">
    <property type="entry name" value="Enoyl-CoA_hydra/iso"/>
</dbReference>
<dbReference type="EMBL" id="JAUKVY010000045">
    <property type="protein sequence ID" value="MDO1537650.1"/>
    <property type="molecule type" value="Genomic_DNA"/>
</dbReference>
<keyword evidence="2" id="KW-0456">Lyase</keyword>
<evidence type="ECO:0000313" key="4">
    <source>
        <dbReference type="Proteomes" id="UP001169027"/>
    </source>
</evidence>